<proteinExistence type="predicted"/>
<gene>
    <name evidence="1" type="ORF">HF086_014564</name>
</gene>
<accession>A0A922SA58</accession>
<comment type="caution">
    <text evidence="1">The sequence shown here is derived from an EMBL/GenBank/DDBJ whole genome shotgun (WGS) entry which is preliminary data.</text>
</comment>
<evidence type="ECO:0000313" key="2">
    <source>
        <dbReference type="Proteomes" id="UP000814243"/>
    </source>
</evidence>
<protein>
    <submittedName>
        <fullName evidence="1">Uncharacterized protein</fullName>
    </submittedName>
</protein>
<dbReference type="EMBL" id="JACEFF010000863">
    <property type="protein sequence ID" value="KAH9629553.1"/>
    <property type="molecule type" value="Genomic_DNA"/>
</dbReference>
<dbReference type="AlphaFoldDB" id="A0A922SA58"/>
<reference evidence="1" key="1">
    <citation type="journal article" date="2021" name="G3 (Bethesda)">
        <title>Genome and transcriptome analysis of the beet armyworm Spodoptera exigua reveals targets for pest control. .</title>
        <authorList>
            <person name="Simon S."/>
            <person name="Breeschoten T."/>
            <person name="Jansen H.J."/>
            <person name="Dirks R.P."/>
            <person name="Schranz M.E."/>
            <person name="Ros V.I.D."/>
        </authorList>
    </citation>
    <scope>NUCLEOTIDE SEQUENCE</scope>
    <source>
        <strain evidence="1">TB_SE_WUR_2020</strain>
    </source>
</reference>
<evidence type="ECO:0000313" key="1">
    <source>
        <dbReference type="EMBL" id="KAH9629553.1"/>
    </source>
</evidence>
<sequence>MWLTPAFLCVLYVETYQEDVPHPFVFPFRSKQASAYPNYNVLVSKLNAVPLHANIGPEKLSNYVSVERKREKKPSEDSTQPSYVLLKLKTEVCKKYSPCSTILDKKIKSHLAAFAKEVKTLELFVNIAKSYATVSREFSKVTQTGDVVTYLLNNKDKIKEFILDNVNYVDHIDENYLGCS</sequence>
<dbReference type="Proteomes" id="UP000814243">
    <property type="component" value="Unassembled WGS sequence"/>
</dbReference>
<organism evidence="1 2">
    <name type="scientific">Spodoptera exigua</name>
    <name type="common">Beet armyworm</name>
    <name type="synonym">Noctua fulgens</name>
    <dbReference type="NCBI Taxonomy" id="7107"/>
    <lineage>
        <taxon>Eukaryota</taxon>
        <taxon>Metazoa</taxon>
        <taxon>Ecdysozoa</taxon>
        <taxon>Arthropoda</taxon>
        <taxon>Hexapoda</taxon>
        <taxon>Insecta</taxon>
        <taxon>Pterygota</taxon>
        <taxon>Neoptera</taxon>
        <taxon>Endopterygota</taxon>
        <taxon>Lepidoptera</taxon>
        <taxon>Glossata</taxon>
        <taxon>Ditrysia</taxon>
        <taxon>Noctuoidea</taxon>
        <taxon>Noctuidae</taxon>
        <taxon>Amphipyrinae</taxon>
        <taxon>Spodoptera</taxon>
    </lineage>
</organism>
<name>A0A922SA58_SPOEX</name>